<name>A0ACB6FPK8_9PLEO</name>
<organism evidence="1 2">
    <name type="scientific">Alternaria gaisen</name>
    <dbReference type="NCBI Taxonomy" id="167740"/>
    <lineage>
        <taxon>Eukaryota</taxon>
        <taxon>Fungi</taxon>
        <taxon>Dikarya</taxon>
        <taxon>Ascomycota</taxon>
        <taxon>Pezizomycotina</taxon>
        <taxon>Dothideomycetes</taxon>
        <taxon>Pleosporomycetidae</taxon>
        <taxon>Pleosporales</taxon>
        <taxon>Pleosporineae</taxon>
        <taxon>Pleosporaceae</taxon>
        <taxon>Alternaria</taxon>
        <taxon>Alternaria sect. Alternaria</taxon>
    </lineage>
</organism>
<proteinExistence type="predicted"/>
<dbReference type="Proteomes" id="UP000293547">
    <property type="component" value="Unassembled WGS sequence"/>
</dbReference>
<sequence>MSRNTDGETQQGTSSGPVVAEADVSAPQDTDNGYVVATTDSRPVQSVETRVGQSLLLRPDPTEEMVFLDYLHQVDRLHPNWLPRVYFTGVPIR</sequence>
<evidence type="ECO:0000313" key="2">
    <source>
        <dbReference type="Proteomes" id="UP000293547"/>
    </source>
</evidence>
<protein>
    <submittedName>
        <fullName evidence="1">Uncharacterized protein</fullName>
    </submittedName>
</protein>
<dbReference type="EMBL" id="PDWZ02000004">
    <property type="protein sequence ID" value="KAB2106356.1"/>
    <property type="molecule type" value="Genomic_DNA"/>
</dbReference>
<accession>A0ACB6FPK8</accession>
<evidence type="ECO:0000313" key="1">
    <source>
        <dbReference type="EMBL" id="KAB2106356.1"/>
    </source>
</evidence>
<comment type="caution">
    <text evidence="1">The sequence shown here is derived from an EMBL/GenBank/DDBJ whole genome shotgun (WGS) entry which is preliminary data.</text>
</comment>
<reference evidence="1 2" key="1">
    <citation type="journal article" date="2019" name="bioRxiv">
        <title>Genomics, evolutionary history and diagnostics of the Alternaria alternata species group including apple and Asian pear pathotypes.</title>
        <authorList>
            <person name="Armitage A.D."/>
            <person name="Cockerton H.M."/>
            <person name="Sreenivasaprasad S."/>
            <person name="Woodhall J.W."/>
            <person name="Lane C.R."/>
            <person name="Harrison R.J."/>
            <person name="Clarkson J.P."/>
        </authorList>
    </citation>
    <scope>NUCLEOTIDE SEQUENCE [LARGE SCALE GENOMIC DNA]</scope>
    <source>
        <strain evidence="1 2">FERA 650</strain>
    </source>
</reference>
<keyword evidence="2" id="KW-1185">Reference proteome</keyword>
<gene>
    <name evidence="1" type="ORF">AG0111_0g4951</name>
</gene>